<feature type="transmembrane region" description="Helical" evidence="1">
    <location>
        <begin position="125"/>
        <end position="148"/>
    </location>
</feature>
<proteinExistence type="predicted"/>
<keyword evidence="1" id="KW-0812">Transmembrane</keyword>
<sequence>MQVNNTDMKAFLKSLLLGIVISAGISLLFSAYYLITYGNLDIQFYKSRGAQIGMIYGVMGYMLNSNLAAYIHSKVPDDNHWRKRLSYFIPGSILVTVLMVFVVNCFFQVIFGKLSFSEFLLRQHLGTYIMTTLIALVVGLGFYAFYFYKAYKNAQIQKQKQIAGNATAQFESLKNQIDPHFLFNSLNVLTGLIEESPEKAVDFTTSLSRIYRYVLEQKDKELVPAQQELKFAQIFLNLLRLRFEEALVVEIDDSYIEEEENIIPLSLQLLIENAIKHNVVSTVRKLHIRIVKKDKYLYVSNNLQPKETLGESTGIGLSNIINRYHLLTTEEVIIKDQNGNFEVGLPLLAIKSKL</sequence>
<gene>
    <name evidence="3" type="ORF">HMPREF0766_14358</name>
</gene>
<feature type="transmembrane region" description="Helical" evidence="1">
    <location>
        <begin position="55"/>
        <end position="73"/>
    </location>
</feature>
<dbReference type="AlphaFoldDB" id="D7VTN8"/>
<dbReference type="InterPro" id="IPR050640">
    <property type="entry name" value="Bact_2-comp_sensor_kinase"/>
</dbReference>
<dbReference type="Proteomes" id="UP000006258">
    <property type="component" value="Unassembled WGS sequence"/>
</dbReference>
<keyword evidence="1" id="KW-0472">Membrane</keyword>
<dbReference type="HOGENOM" id="CLU_020473_0_2_10"/>
<evidence type="ECO:0000259" key="2">
    <source>
        <dbReference type="Pfam" id="PF06580"/>
    </source>
</evidence>
<accession>D7VTN8</accession>
<evidence type="ECO:0000313" key="3">
    <source>
        <dbReference type="EMBL" id="EFK55797.1"/>
    </source>
</evidence>
<reference evidence="3" key="1">
    <citation type="submission" date="2010-07" db="EMBL/GenBank/DDBJ databases">
        <authorList>
            <person name="Muzny D."/>
            <person name="Qin X."/>
            <person name="Buhay C."/>
            <person name="Dugan-Rocha S."/>
            <person name="Ding Y."/>
            <person name="Chen G."/>
            <person name="Hawes A."/>
            <person name="Holder M."/>
            <person name="Jhangiani S."/>
            <person name="Johnson A."/>
            <person name="Khan Z."/>
            <person name="Li Z."/>
            <person name="Liu W."/>
            <person name="Liu X."/>
            <person name="Perez L."/>
            <person name="Shen H."/>
            <person name="Wang Q."/>
            <person name="Watt J."/>
            <person name="Xi L."/>
            <person name="Xin Y."/>
            <person name="Zhou J."/>
            <person name="Deng J."/>
            <person name="Jiang H."/>
            <person name="Liu Y."/>
            <person name="Qu J."/>
            <person name="Song X.-Z."/>
            <person name="Zhang L."/>
            <person name="Villasana D."/>
            <person name="Johnson A."/>
            <person name="Liu J."/>
            <person name="Liyanage D."/>
            <person name="Lorensuhewa L."/>
            <person name="Robinson T."/>
            <person name="Song A."/>
            <person name="Song B.-B."/>
            <person name="Dinh H."/>
            <person name="Thornton R."/>
            <person name="Coyle M."/>
            <person name="Francisco L."/>
            <person name="Jackson L."/>
            <person name="Javaid M."/>
            <person name="Korchina V."/>
            <person name="Kovar C."/>
            <person name="Mata R."/>
            <person name="Mathew T."/>
            <person name="Ngo R."/>
            <person name="Nguyen L."/>
            <person name="Nguyen N."/>
            <person name="Okwuonu G."/>
            <person name="Ongeri F."/>
            <person name="Pham C."/>
            <person name="Simmons D."/>
            <person name="Wilczek-Boney K."/>
            <person name="Hale W."/>
            <person name="Jakkamsetti A."/>
            <person name="Pham P."/>
            <person name="Ruth R."/>
            <person name="San Lucas F."/>
            <person name="Warren J."/>
            <person name="Zhang J."/>
            <person name="Zhao Z."/>
            <person name="Zhou C."/>
            <person name="Zhu D."/>
            <person name="Lee S."/>
            <person name="Bess C."/>
            <person name="Blankenburg K."/>
            <person name="Forbes L."/>
            <person name="Fu Q."/>
            <person name="Gubbala S."/>
            <person name="Hirani K."/>
            <person name="Jayaseelan J.C."/>
            <person name="Lara F."/>
            <person name="Munidasa M."/>
            <person name="Palculict T."/>
            <person name="Patil S."/>
            <person name="Pu L.-L."/>
            <person name="Saada N."/>
            <person name="Tang L."/>
            <person name="Weissenberger G."/>
            <person name="Zhu Y."/>
            <person name="Hemphill L."/>
            <person name="Shang Y."/>
            <person name="Youmans B."/>
            <person name="Ayvaz T."/>
            <person name="Ross M."/>
            <person name="Santibanez J."/>
            <person name="Aqrawi P."/>
            <person name="Gross S."/>
            <person name="Joshi V."/>
            <person name="Fowler G."/>
            <person name="Nazareth L."/>
            <person name="Reid J."/>
            <person name="Worley K."/>
            <person name="Petrosino J."/>
            <person name="Highlander S."/>
            <person name="Gibbs R."/>
        </authorList>
    </citation>
    <scope>NUCLEOTIDE SEQUENCE [LARGE SCALE GENOMIC DNA]</scope>
    <source>
        <strain evidence="3">ATCC 33861</strain>
    </source>
</reference>
<keyword evidence="3" id="KW-0808">Transferase</keyword>
<dbReference type="GO" id="GO:0000155">
    <property type="term" value="F:phosphorelay sensor kinase activity"/>
    <property type="evidence" value="ECO:0007669"/>
    <property type="project" value="InterPro"/>
</dbReference>
<dbReference type="GO" id="GO:0016020">
    <property type="term" value="C:membrane"/>
    <property type="evidence" value="ECO:0007669"/>
    <property type="project" value="InterPro"/>
</dbReference>
<keyword evidence="4" id="KW-1185">Reference proteome</keyword>
<feature type="transmembrane region" description="Helical" evidence="1">
    <location>
        <begin position="85"/>
        <end position="110"/>
    </location>
</feature>
<feature type="domain" description="Signal transduction histidine kinase internal region" evidence="2">
    <location>
        <begin position="168"/>
        <end position="246"/>
    </location>
</feature>
<keyword evidence="3" id="KW-0418">Kinase</keyword>
<dbReference type="Pfam" id="PF06580">
    <property type="entry name" value="His_kinase"/>
    <property type="match status" value="1"/>
</dbReference>
<feature type="transmembrane region" description="Helical" evidence="1">
    <location>
        <begin position="12"/>
        <end position="35"/>
    </location>
</feature>
<keyword evidence="1" id="KW-1133">Transmembrane helix</keyword>
<dbReference type="PANTHER" id="PTHR34220">
    <property type="entry name" value="SENSOR HISTIDINE KINASE YPDA"/>
    <property type="match status" value="1"/>
</dbReference>
<organism evidence="3 4">
    <name type="scientific">Sphingobacterium spiritivorum ATCC 33861</name>
    <dbReference type="NCBI Taxonomy" id="525373"/>
    <lineage>
        <taxon>Bacteria</taxon>
        <taxon>Pseudomonadati</taxon>
        <taxon>Bacteroidota</taxon>
        <taxon>Sphingobacteriia</taxon>
        <taxon>Sphingobacteriales</taxon>
        <taxon>Sphingobacteriaceae</taxon>
        <taxon>Sphingobacterium</taxon>
    </lineage>
</organism>
<protein>
    <submittedName>
        <fullName evidence="3">Histidine kinase</fullName>
    </submittedName>
</protein>
<name>D7VTN8_SPHSI</name>
<dbReference type="eggNOG" id="COG2972">
    <property type="taxonomic scope" value="Bacteria"/>
</dbReference>
<evidence type="ECO:0000256" key="1">
    <source>
        <dbReference type="SAM" id="Phobius"/>
    </source>
</evidence>
<comment type="caution">
    <text evidence="3">The sequence shown here is derived from an EMBL/GenBank/DDBJ whole genome shotgun (WGS) entry which is preliminary data.</text>
</comment>
<dbReference type="InterPro" id="IPR010559">
    <property type="entry name" value="Sig_transdc_His_kin_internal"/>
</dbReference>
<evidence type="ECO:0000313" key="4">
    <source>
        <dbReference type="Proteomes" id="UP000006258"/>
    </source>
</evidence>
<dbReference type="PANTHER" id="PTHR34220:SF7">
    <property type="entry name" value="SENSOR HISTIDINE KINASE YPDA"/>
    <property type="match status" value="1"/>
</dbReference>
<dbReference type="EMBL" id="ACHA02000013">
    <property type="protein sequence ID" value="EFK55797.1"/>
    <property type="molecule type" value="Genomic_DNA"/>
</dbReference>
<dbReference type="STRING" id="525373.HMPREF0766_14358"/>